<keyword evidence="3" id="KW-1185">Reference proteome</keyword>
<dbReference type="AlphaFoldDB" id="A0A419V2S4"/>
<accession>A0A419V2S4</accession>
<feature type="transmembrane region" description="Helical" evidence="1">
    <location>
        <begin position="170"/>
        <end position="187"/>
    </location>
</feature>
<dbReference type="EMBL" id="RAPK01000009">
    <property type="protein sequence ID" value="RKD72837.1"/>
    <property type="molecule type" value="Genomic_DNA"/>
</dbReference>
<keyword evidence="1" id="KW-1133">Transmembrane helix</keyword>
<gene>
    <name evidence="2" type="ORF">ATL39_2033</name>
</gene>
<keyword evidence="1" id="KW-0812">Transmembrane</keyword>
<keyword evidence="1" id="KW-0472">Membrane</keyword>
<feature type="transmembrane region" description="Helical" evidence="1">
    <location>
        <begin position="41"/>
        <end position="63"/>
    </location>
</feature>
<dbReference type="PANTHER" id="PTHR40042:SF1">
    <property type="entry name" value="DUF1405 DOMAIN-CONTAINING PROTEIN"/>
    <property type="match status" value="1"/>
</dbReference>
<protein>
    <submittedName>
        <fullName evidence="2">Putative membrane protein YpjA</fullName>
    </submittedName>
</protein>
<dbReference type="RefSeq" id="WP_120193234.1">
    <property type="nucleotide sequence ID" value="NZ_RAPK01000009.1"/>
</dbReference>
<evidence type="ECO:0000256" key="1">
    <source>
        <dbReference type="SAM" id="Phobius"/>
    </source>
</evidence>
<feature type="transmembrane region" description="Helical" evidence="1">
    <location>
        <begin position="103"/>
        <end position="123"/>
    </location>
</feature>
<dbReference type="Pfam" id="PF07187">
    <property type="entry name" value="DUF1405"/>
    <property type="match status" value="1"/>
</dbReference>
<name>A0A419V2S4_9BACL</name>
<dbReference type="OrthoDB" id="152213at2"/>
<proteinExistence type="predicted"/>
<organism evidence="2 3">
    <name type="scientific">Sinobaca qinghaiensis</name>
    <dbReference type="NCBI Taxonomy" id="342944"/>
    <lineage>
        <taxon>Bacteria</taxon>
        <taxon>Bacillati</taxon>
        <taxon>Bacillota</taxon>
        <taxon>Bacilli</taxon>
        <taxon>Bacillales</taxon>
        <taxon>Sporolactobacillaceae</taxon>
        <taxon>Sinobaca</taxon>
    </lineage>
</organism>
<dbReference type="PANTHER" id="PTHR40042">
    <property type="entry name" value="HYPOTHETICAL MEMBRANE SPANNING PROTEIN"/>
    <property type="match status" value="1"/>
</dbReference>
<sequence>MIVLRWMTYSPVLWILLTINVFGTLYGYYWYAYQLASTPPVFLLFVPDSPTASLFFCLVLFSFIIKKQNGLIEALAAVTLIKYGIWAVVMNTAAGLAGGALEWQHYMLIASHAGMAIQAFLYMPFYRIKAWHLAAAAVWTVHNDIIDYVYEMYPWLSPALSSYVSHIGYFTFWLGIISVGAVYLLGVRRKRKTLSLM</sequence>
<feature type="transmembrane region" description="Helical" evidence="1">
    <location>
        <begin position="75"/>
        <end position="97"/>
    </location>
</feature>
<feature type="transmembrane region" description="Helical" evidence="1">
    <location>
        <begin position="130"/>
        <end position="150"/>
    </location>
</feature>
<dbReference type="Proteomes" id="UP000285120">
    <property type="component" value="Unassembled WGS sequence"/>
</dbReference>
<evidence type="ECO:0000313" key="2">
    <source>
        <dbReference type="EMBL" id="RKD72837.1"/>
    </source>
</evidence>
<reference evidence="2 3" key="1">
    <citation type="submission" date="2018-09" db="EMBL/GenBank/DDBJ databases">
        <title>Genomic Encyclopedia of Archaeal and Bacterial Type Strains, Phase II (KMG-II): from individual species to whole genera.</title>
        <authorList>
            <person name="Goeker M."/>
        </authorList>
    </citation>
    <scope>NUCLEOTIDE SEQUENCE [LARGE SCALE GENOMIC DNA]</scope>
    <source>
        <strain evidence="2 3">DSM 17008</strain>
    </source>
</reference>
<comment type="caution">
    <text evidence="2">The sequence shown here is derived from an EMBL/GenBank/DDBJ whole genome shotgun (WGS) entry which is preliminary data.</text>
</comment>
<feature type="transmembrane region" description="Helical" evidence="1">
    <location>
        <begin position="12"/>
        <end position="29"/>
    </location>
</feature>
<evidence type="ECO:0000313" key="3">
    <source>
        <dbReference type="Proteomes" id="UP000285120"/>
    </source>
</evidence>
<dbReference type="InterPro" id="IPR009845">
    <property type="entry name" value="DUF1405"/>
</dbReference>